<sequence>MHSLEQLHQLALAQGFYRMVNKLSALQEKRVKLNLLFNKQCCIGKWSTKVIDTREDYHVIRCVKSTTSVGCVIWCNSARGTQVFIYRS</sequence>
<organism evidence="1 2">
    <name type="scientific">Saccharomyces cerevisiae (strain AWRI1631)</name>
    <name type="common">Baker's yeast</name>
    <dbReference type="NCBI Taxonomy" id="545124"/>
    <lineage>
        <taxon>Eukaryota</taxon>
        <taxon>Fungi</taxon>
        <taxon>Dikarya</taxon>
        <taxon>Ascomycota</taxon>
        <taxon>Saccharomycotina</taxon>
        <taxon>Saccharomycetes</taxon>
        <taxon>Saccharomycetales</taxon>
        <taxon>Saccharomycetaceae</taxon>
        <taxon>Saccharomyces</taxon>
    </lineage>
</organism>
<accession>B5VSX2</accession>
<reference evidence="1 2" key="1">
    <citation type="journal article" date="2008" name="FEMS Yeast Res.">
        <title>Comparative genome analysis of a Saccharomyces cerevisiae wine strain.</title>
        <authorList>
            <person name="Borneman A.R."/>
            <person name="Forgan A.H."/>
            <person name="Pretorius I.S."/>
            <person name="Chambers P.J."/>
        </authorList>
    </citation>
    <scope>NUCLEOTIDE SEQUENCE [LARGE SCALE GENOMIC DNA]</scope>
    <source>
        <strain evidence="1 2">AWRI1631</strain>
    </source>
</reference>
<dbReference type="Proteomes" id="UP000008988">
    <property type="component" value="Unassembled WGS sequence"/>
</dbReference>
<comment type="caution">
    <text evidence="1">The sequence shown here is derived from an EMBL/GenBank/DDBJ whole genome shotgun (WGS) entry which is preliminary data.</text>
</comment>
<dbReference type="AlphaFoldDB" id="B5VSX2"/>
<protein>
    <submittedName>
        <fullName evidence="1">Uncharacterized protein</fullName>
    </submittedName>
</protein>
<evidence type="ECO:0000313" key="2">
    <source>
        <dbReference type="Proteomes" id="UP000008988"/>
    </source>
</evidence>
<dbReference type="EMBL" id="ABSV01002295">
    <property type="protein sequence ID" value="EDZ68973.1"/>
    <property type="molecule type" value="Genomic_DNA"/>
</dbReference>
<name>B5VSX2_YEAS6</name>
<gene>
    <name evidence="1" type="ORF">AWRI1631_160620</name>
</gene>
<proteinExistence type="predicted"/>
<evidence type="ECO:0000313" key="1">
    <source>
        <dbReference type="EMBL" id="EDZ68973.1"/>
    </source>
</evidence>